<dbReference type="Proteomes" id="UP000332933">
    <property type="component" value="Unassembled WGS sequence"/>
</dbReference>
<feature type="domain" description="Pseudouridine synthase RsuA/RluA-like" evidence="3">
    <location>
        <begin position="119"/>
        <end position="413"/>
    </location>
</feature>
<dbReference type="SUPFAM" id="SSF47095">
    <property type="entry name" value="HMG-box"/>
    <property type="match status" value="1"/>
</dbReference>
<proteinExistence type="inferred from homology"/>
<reference evidence="4" key="2">
    <citation type="submission" date="2019-06" db="EMBL/GenBank/DDBJ databases">
        <title>Genomics analysis of Aphanomyces spp. identifies a new class of oomycete effector associated with host adaptation.</title>
        <authorList>
            <person name="Gaulin E."/>
        </authorList>
    </citation>
    <scope>NUCLEOTIDE SEQUENCE</scope>
    <source>
        <strain evidence="4">CBS 578.67</strain>
    </source>
</reference>
<dbReference type="InterPro" id="IPR006145">
    <property type="entry name" value="PsdUridine_synth_RsuA/RluA"/>
</dbReference>
<evidence type="ECO:0000313" key="6">
    <source>
        <dbReference type="Proteomes" id="UP000332933"/>
    </source>
</evidence>
<feature type="region of interest" description="Disordered" evidence="2">
    <location>
        <begin position="484"/>
        <end position="523"/>
    </location>
</feature>
<comment type="similarity">
    <text evidence="1">Belongs to the pseudouridine synthase RluA family.</text>
</comment>
<dbReference type="GO" id="GO:0009982">
    <property type="term" value="F:pseudouridine synthase activity"/>
    <property type="evidence" value="ECO:0007669"/>
    <property type="project" value="InterPro"/>
</dbReference>
<feature type="compositionally biased region" description="Basic and acidic residues" evidence="2">
    <location>
        <begin position="512"/>
        <end position="523"/>
    </location>
</feature>
<evidence type="ECO:0000313" key="5">
    <source>
        <dbReference type="EMBL" id="VFT86452.1"/>
    </source>
</evidence>
<feature type="region of interest" description="Disordered" evidence="2">
    <location>
        <begin position="49"/>
        <end position="75"/>
    </location>
</feature>
<dbReference type="EMBL" id="CAADRA010005173">
    <property type="protein sequence ID" value="VFT86452.1"/>
    <property type="molecule type" value="Genomic_DNA"/>
</dbReference>
<organism evidence="5 6">
    <name type="scientific">Aphanomyces stellatus</name>
    <dbReference type="NCBI Taxonomy" id="120398"/>
    <lineage>
        <taxon>Eukaryota</taxon>
        <taxon>Sar</taxon>
        <taxon>Stramenopiles</taxon>
        <taxon>Oomycota</taxon>
        <taxon>Saprolegniomycetes</taxon>
        <taxon>Saprolegniales</taxon>
        <taxon>Verrucalvaceae</taxon>
        <taxon>Aphanomyces</taxon>
    </lineage>
</organism>
<dbReference type="OrthoDB" id="428658at2759"/>
<protein>
    <submittedName>
        <fullName evidence="5">Aste57867_9573 protein</fullName>
    </submittedName>
</protein>
<dbReference type="PANTHER" id="PTHR21600">
    <property type="entry name" value="MITOCHONDRIAL RNA PSEUDOURIDINE SYNTHASE"/>
    <property type="match status" value="1"/>
</dbReference>
<accession>A0A485KNI7</accession>
<feature type="compositionally biased region" description="Low complexity" evidence="2">
    <location>
        <begin position="303"/>
        <end position="318"/>
    </location>
</feature>
<dbReference type="InterPro" id="IPR036910">
    <property type="entry name" value="HMG_box_dom_sf"/>
</dbReference>
<evidence type="ECO:0000256" key="2">
    <source>
        <dbReference type="SAM" id="MobiDB-lite"/>
    </source>
</evidence>
<evidence type="ECO:0000256" key="1">
    <source>
        <dbReference type="ARBA" id="ARBA00010876"/>
    </source>
</evidence>
<sequence length="523" mass="58663">MRRAWLRKSALLLTMPRRRTASLPVPGSMSTMKTRSAVAAVAAQLQVPQTPIAPRTNNSLSWKPPRKAEGQLDNDAIEDSRGGPLTLDELQLNVLAKTPHFLNPDVRLDGDFSVTIEKAMHRDYPEIEKFRWIHQLDFATSGVMCVGLTKESTANASVLFSKKCVEKEYVALVDGTMPFAPPRGHKCVTFSRLADFVHDKENPQTKKQHEHKFTKSFKGPRTGPSLFAMDQGVVRRKHAAGGVLTPGEVEFLRKMWNDLPDDVQQTYLVRAAQDKVRFDAQVKAMECQHLPQVRYDIPLPKPATSSSSSMMARTQRQRSMSEHAPHPMVKRSRLSSIGDDDDVDVEPMGYVFDDAIATSPTDSFQMEISPAGKVSTTVAFVLGHGVLDGKPVTKVLLRPLSGRRHQLRLHLSHHGFPIVGDVTYGSEEDTAPRMMLHAWKLNLKFPSDQQRQYGTTIFKSADPFASMVKTCRVVSTMQLKQPTLRYQTNHHDSSSKHQPQSTTCRKPTTSTPRKEKTKTTREH</sequence>
<dbReference type="GO" id="GO:0003723">
    <property type="term" value="F:RNA binding"/>
    <property type="evidence" value="ECO:0007669"/>
    <property type="project" value="InterPro"/>
</dbReference>
<evidence type="ECO:0000259" key="3">
    <source>
        <dbReference type="Pfam" id="PF00849"/>
    </source>
</evidence>
<dbReference type="Pfam" id="PF00849">
    <property type="entry name" value="PseudoU_synth_2"/>
    <property type="match status" value="1"/>
</dbReference>
<reference evidence="5 6" key="1">
    <citation type="submission" date="2019-03" db="EMBL/GenBank/DDBJ databases">
        <authorList>
            <person name="Gaulin E."/>
            <person name="Dumas B."/>
        </authorList>
    </citation>
    <scope>NUCLEOTIDE SEQUENCE [LARGE SCALE GENOMIC DNA]</scope>
    <source>
        <strain evidence="5">CBS 568.67</strain>
    </source>
</reference>
<feature type="region of interest" description="Disordered" evidence="2">
    <location>
        <begin position="296"/>
        <end position="338"/>
    </location>
</feature>
<dbReference type="GO" id="GO:0000455">
    <property type="term" value="P:enzyme-directed rRNA pseudouridine synthesis"/>
    <property type="evidence" value="ECO:0007669"/>
    <property type="project" value="TreeGrafter"/>
</dbReference>
<name>A0A485KNI7_9STRA</name>
<evidence type="ECO:0000313" key="4">
    <source>
        <dbReference type="EMBL" id="KAF0699863.1"/>
    </source>
</evidence>
<dbReference type="AlphaFoldDB" id="A0A485KNI7"/>
<gene>
    <name evidence="5" type="primary">Aste57867_9573</name>
    <name evidence="4" type="ORF">As57867_009535</name>
    <name evidence="5" type="ORF">ASTE57867_9573</name>
</gene>
<dbReference type="InterPro" id="IPR020103">
    <property type="entry name" value="PsdUridine_synth_cat_dom_sf"/>
</dbReference>
<dbReference type="CDD" id="cd02869">
    <property type="entry name" value="PseudoU_synth_RluA_like"/>
    <property type="match status" value="1"/>
</dbReference>
<keyword evidence="6" id="KW-1185">Reference proteome</keyword>
<dbReference type="InterPro" id="IPR050188">
    <property type="entry name" value="RluA_PseudoU_synthase"/>
</dbReference>
<dbReference type="EMBL" id="VJMH01005152">
    <property type="protein sequence ID" value="KAF0699863.1"/>
    <property type="molecule type" value="Genomic_DNA"/>
</dbReference>
<dbReference type="Gene3D" id="3.30.2350.10">
    <property type="entry name" value="Pseudouridine synthase"/>
    <property type="match status" value="2"/>
</dbReference>
<dbReference type="PANTHER" id="PTHR21600:SF87">
    <property type="entry name" value="RNA PSEUDOURIDYLATE SYNTHASE DOMAIN-CONTAINING PROTEIN 1"/>
    <property type="match status" value="1"/>
</dbReference>
<dbReference type="SUPFAM" id="SSF55120">
    <property type="entry name" value="Pseudouridine synthase"/>
    <property type="match status" value="2"/>
</dbReference>